<gene>
    <name evidence="2" type="ORF">PHET_11928</name>
</gene>
<dbReference type="EMBL" id="LUCH01019431">
    <property type="protein sequence ID" value="KAF5394266.1"/>
    <property type="molecule type" value="Genomic_DNA"/>
</dbReference>
<evidence type="ECO:0000313" key="2">
    <source>
        <dbReference type="EMBL" id="KAF5394266.1"/>
    </source>
</evidence>
<evidence type="ECO:0000256" key="1">
    <source>
        <dbReference type="SAM" id="MobiDB-lite"/>
    </source>
</evidence>
<accession>A0A8J4WCD5</accession>
<name>A0A8J4WCD5_9TREM</name>
<organism evidence="2 3">
    <name type="scientific">Paragonimus heterotremus</name>
    <dbReference type="NCBI Taxonomy" id="100268"/>
    <lineage>
        <taxon>Eukaryota</taxon>
        <taxon>Metazoa</taxon>
        <taxon>Spiralia</taxon>
        <taxon>Lophotrochozoa</taxon>
        <taxon>Platyhelminthes</taxon>
        <taxon>Trematoda</taxon>
        <taxon>Digenea</taxon>
        <taxon>Plagiorchiida</taxon>
        <taxon>Troglotremata</taxon>
        <taxon>Troglotrematidae</taxon>
        <taxon>Paragonimus</taxon>
    </lineage>
</organism>
<dbReference type="AlphaFoldDB" id="A0A8J4WCD5"/>
<protein>
    <submittedName>
        <fullName evidence="2">Uncharacterized protein</fullName>
    </submittedName>
</protein>
<comment type="caution">
    <text evidence="2">The sequence shown here is derived from an EMBL/GenBank/DDBJ whole genome shotgun (WGS) entry which is preliminary data.</text>
</comment>
<feature type="region of interest" description="Disordered" evidence="1">
    <location>
        <begin position="84"/>
        <end position="112"/>
    </location>
</feature>
<dbReference type="Proteomes" id="UP000748531">
    <property type="component" value="Unassembled WGS sequence"/>
</dbReference>
<sequence length="140" mass="16132">MFHPALLTGNPTQPAGQSIRVDGLLYKQEGLLIIGEFRNFDDVTKEVRDNMRKQFTEIPHWEPNDETYKNTERVKMLQRTDSSGFHTHGSPNHIQQLHAGGQPHQPHLPSVQGTGQNLIEFTLFQQHTLSLEYIKYSRLE</sequence>
<reference evidence="2" key="1">
    <citation type="submission" date="2019-05" db="EMBL/GenBank/DDBJ databases">
        <title>Annotation for the trematode Paragonimus heterotremus.</title>
        <authorList>
            <person name="Choi Y.-J."/>
        </authorList>
    </citation>
    <scope>NUCLEOTIDE SEQUENCE</scope>
    <source>
        <strain evidence="2">LC</strain>
    </source>
</reference>
<evidence type="ECO:0000313" key="3">
    <source>
        <dbReference type="Proteomes" id="UP000748531"/>
    </source>
</evidence>
<feature type="compositionally biased region" description="Polar residues" evidence="1">
    <location>
        <begin position="84"/>
        <end position="95"/>
    </location>
</feature>
<proteinExistence type="predicted"/>
<keyword evidence="3" id="KW-1185">Reference proteome</keyword>